<evidence type="ECO:0000313" key="1">
    <source>
        <dbReference type="EMBL" id="CAD7000629.1"/>
    </source>
</evidence>
<comment type="caution">
    <text evidence="1">The sequence shown here is derived from an EMBL/GenBank/DDBJ whole genome shotgun (WGS) entry which is preliminary data.</text>
</comment>
<dbReference type="EMBL" id="CAJHJT010000012">
    <property type="protein sequence ID" value="CAD7000629.1"/>
    <property type="molecule type" value="Genomic_DNA"/>
</dbReference>
<reference evidence="1" key="1">
    <citation type="submission" date="2020-11" db="EMBL/GenBank/DDBJ databases">
        <authorList>
            <person name="Whitehead M."/>
        </authorList>
    </citation>
    <scope>NUCLEOTIDE SEQUENCE</scope>
    <source>
        <strain evidence="1">EGII</strain>
    </source>
</reference>
<dbReference type="AlphaFoldDB" id="A0A811UNG0"/>
<proteinExistence type="predicted"/>
<dbReference type="Proteomes" id="UP000606786">
    <property type="component" value="Unassembled WGS sequence"/>
</dbReference>
<keyword evidence="2" id="KW-1185">Reference proteome</keyword>
<gene>
    <name evidence="1" type="ORF">CCAP1982_LOCUS9103</name>
</gene>
<evidence type="ECO:0000313" key="2">
    <source>
        <dbReference type="Proteomes" id="UP000606786"/>
    </source>
</evidence>
<protein>
    <submittedName>
        <fullName evidence="1">(Mediterranean fruit fly) hypothetical protein</fullName>
    </submittedName>
</protein>
<sequence>MLAQKLCDIVKSKYKTKVACPLSANANAAASLFHFRRKSRGRKCLDGQDLCKNQLHSIILLPTLRFHSRKKKKLKKMQKFQKIGRTHALALMTIAEWHLSVAQVDVTF</sequence>
<organism evidence="1 2">
    <name type="scientific">Ceratitis capitata</name>
    <name type="common">Mediterranean fruit fly</name>
    <name type="synonym">Tephritis capitata</name>
    <dbReference type="NCBI Taxonomy" id="7213"/>
    <lineage>
        <taxon>Eukaryota</taxon>
        <taxon>Metazoa</taxon>
        <taxon>Ecdysozoa</taxon>
        <taxon>Arthropoda</taxon>
        <taxon>Hexapoda</taxon>
        <taxon>Insecta</taxon>
        <taxon>Pterygota</taxon>
        <taxon>Neoptera</taxon>
        <taxon>Endopterygota</taxon>
        <taxon>Diptera</taxon>
        <taxon>Brachycera</taxon>
        <taxon>Muscomorpha</taxon>
        <taxon>Tephritoidea</taxon>
        <taxon>Tephritidae</taxon>
        <taxon>Ceratitis</taxon>
        <taxon>Ceratitis</taxon>
    </lineage>
</organism>
<accession>A0A811UNG0</accession>
<name>A0A811UNG0_CERCA</name>